<comment type="pathway">
    <text evidence="1 7">Cofactor biosynthesis; riboflavin biosynthesis; riboflavin from 2-hydroxy-3-oxobutyl phosphate and 5-amino-6-(D-ribitylamino)uracil: step 1/2.</text>
</comment>
<dbReference type="EC" id="2.5.1.78" evidence="3 7"/>
<comment type="caution">
    <text evidence="8">The sequence shown here is derived from an EMBL/GenBank/DDBJ whole genome shotgun (WGS) entry which is preliminary data.</text>
</comment>
<dbReference type="AlphaFoldDB" id="A0A6L7A6W1"/>
<dbReference type="InterPro" id="IPR034964">
    <property type="entry name" value="LS"/>
</dbReference>
<evidence type="ECO:0000256" key="6">
    <source>
        <dbReference type="ARBA" id="ARBA00048785"/>
    </source>
</evidence>
<sequence length="159" mass="16949">MIYSGHFTQHEQRRIAIVVSRFNNLITEQLLKGAQTTLVMHGVAAENISVFWVPGAFEIPMVAKQVAETQAFDGIVTLGAVIKGDTAHYDLVINAAANGVAALGQTLSIPIVFGVVTTDTLEQAQHRAGAKAGNKGAEVALSLLEVLSLYDQIVPIARQ</sequence>
<dbReference type="SUPFAM" id="SSF52121">
    <property type="entry name" value="Lumazine synthase"/>
    <property type="match status" value="1"/>
</dbReference>
<dbReference type="InterPro" id="IPR002180">
    <property type="entry name" value="LS/RS"/>
</dbReference>
<evidence type="ECO:0000256" key="1">
    <source>
        <dbReference type="ARBA" id="ARBA00004917"/>
    </source>
</evidence>
<comment type="function">
    <text evidence="7">Catalyzes the formation of 6,7-dimethyl-8-ribityllumazine by condensation of 5-amino-6-(D-ribitylamino)uracil with 3,4-dihydroxy-2-butanone 4-phosphate. This is the penultimate step in the biosynthesis of riboflavin.</text>
</comment>
<dbReference type="PANTHER" id="PTHR21058">
    <property type="entry name" value="6,7-DIMETHYL-8-RIBITYLLUMAZINE SYNTHASE DMRL SYNTHASE LUMAZINE SYNTHASE"/>
    <property type="match status" value="1"/>
</dbReference>
<feature type="binding site" evidence="7">
    <location>
        <position position="113"/>
    </location>
    <ligand>
        <name>5-amino-6-(D-ribitylamino)uracil</name>
        <dbReference type="ChEBI" id="CHEBI:15934"/>
    </ligand>
</feature>
<dbReference type="GO" id="GO:0005829">
    <property type="term" value="C:cytosol"/>
    <property type="evidence" value="ECO:0007669"/>
    <property type="project" value="TreeGrafter"/>
</dbReference>
<evidence type="ECO:0000256" key="4">
    <source>
        <dbReference type="ARBA" id="ARBA00022619"/>
    </source>
</evidence>
<evidence type="ECO:0000256" key="5">
    <source>
        <dbReference type="ARBA" id="ARBA00022679"/>
    </source>
</evidence>
<feature type="binding site" evidence="7">
    <location>
        <position position="22"/>
    </location>
    <ligand>
        <name>5-amino-6-(D-ribitylamino)uracil</name>
        <dbReference type="ChEBI" id="CHEBI:15934"/>
    </ligand>
</feature>
<keyword evidence="4 7" id="KW-0686">Riboflavin biosynthesis</keyword>
<dbReference type="Proteomes" id="UP000478636">
    <property type="component" value="Unassembled WGS sequence"/>
</dbReference>
<evidence type="ECO:0000313" key="8">
    <source>
        <dbReference type="EMBL" id="MWN21055.1"/>
    </source>
</evidence>
<name>A0A6L7A6W1_LEULA</name>
<dbReference type="PANTHER" id="PTHR21058:SF0">
    <property type="entry name" value="6,7-DIMETHYL-8-RIBITYLLUMAZINE SYNTHASE"/>
    <property type="match status" value="1"/>
</dbReference>
<accession>A0A6L7A6W1</accession>
<proteinExistence type="inferred from homology"/>
<keyword evidence="5 7" id="KW-0808">Transferase</keyword>
<dbReference type="HAMAP" id="MF_00178">
    <property type="entry name" value="Lumazine_synth"/>
    <property type="match status" value="1"/>
</dbReference>
<comment type="catalytic activity">
    <reaction evidence="6 7">
        <text>(2S)-2-hydroxy-3-oxobutyl phosphate + 5-amino-6-(D-ribitylamino)uracil = 6,7-dimethyl-8-(1-D-ribityl)lumazine + phosphate + 2 H2O + H(+)</text>
        <dbReference type="Rhea" id="RHEA:26152"/>
        <dbReference type="ChEBI" id="CHEBI:15377"/>
        <dbReference type="ChEBI" id="CHEBI:15378"/>
        <dbReference type="ChEBI" id="CHEBI:15934"/>
        <dbReference type="ChEBI" id="CHEBI:43474"/>
        <dbReference type="ChEBI" id="CHEBI:58201"/>
        <dbReference type="ChEBI" id="CHEBI:58830"/>
        <dbReference type="EC" id="2.5.1.78"/>
    </reaction>
</comment>
<organism evidence="8 9">
    <name type="scientific">Leuconostoc lactis</name>
    <dbReference type="NCBI Taxonomy" id="1246"/>
    <lineage>
        <taxon>Bacteria</taxon>
        <taxon>Bacillati</taxon>
        <taxon>Bacillota</taxon>
        <taxon>Bacilli</taxon>
        <taxon>Lactobacillales</taxon>
        <taxon>Lactobacillaceae</taxon>
        <taxon>Leuconostoc</taxon>
    </lineage>
</organism>
<dbReference type="Gene3D" id="3.40.50.960">
    <property type="entry name" value="Lumazine/riboflavin synthase"/>
    <property type="match status" value="1"/>
</dbReference>
<dbReference type="CDD" id="cd09209">
    <property type="entry name" value="Lumazine_synthase-I"/>
    <property type="match status" value="1"/>
</dbReference>
<dbReference type="EMBL" id="WSZI01000013">
    <property type="protein sequence ID" value="MWN21055.1"/>
    <property type="molecule type" value="Genomic_DNA"/>
</dbReference>
<dbReference type="GO" id="GO:0009349">
    <property type="term" value="C:riboflavin synthase complex"/>
    <property type="evidence" value="ECO:0007669"/>
    <property type="project" value="UniProtKB-UniRule"/>
</dbReference>
<feature type="binding site" evidence="7">
    <location>
        <position position="127"/>
    </location>
    <ligand>
        <name>(2S)-2-hydroxy-3-oxobutyl phosphate</name>
        <dbReference type="ChEBI" id="CHEBI:58830"/>
    </ligand>
</feature>
<protein>
    <recommendedName>
        <fullName evidence="3 7">6,7-dimethyl-8-ribityllumazine synthase</fullName>
        <shortName evidence="7">DMRL synthase</shortName>
        <shortName evidence="7">LS</shortName>
        <shortName evidence="7">Lumazine synthase</shortName>
        <ecNumber evidence="3 7">2.5.1.78</ecNumber>
    </recommendedName>
</protein>
<evidence type="ECO:0000256" key="2">
    <source>
        <dbReference type="ARBA" id="ARBA00007424"/>
    </source>
</evidence>
<dbReference type="Pfam" id="PF00885">
    <property type="entry name" value="DMRL_synthase"/>
    <property type="match status" value="1"/>
</dbReference>
<comment type="similarity">
    <text evidence="2 7">Belongs to the DMRL synthase family.</text>
</comment>
<dbReference type="GO" id="GO:0000906">
    <property type="term" value="F:6,7-dimethyl-8-ribityllumazine synthase activity"/>
    <property type="evidence" value="ECO:0007669"/>
    <property type="project" value="UniProtKB-UniRule"/>
</dbReference>
<gene>
    <name evidence="7" type="primary">ribH</name>
    <name evidence="8" type="ORF">GQS40_05110</name>
</gene>
<evidence type="ECO:0000313" key="9">
    <source>
        <dbReference type="Proteomes" id="UP000478636"/>
    </source>
</evidence>
<dbReference type="GO" id="GO:0009231">
    <property type="term" value="P:riboflavin biosynthetic process"/>
    <property type="evidence" value="ECO:0007669"/>
    <property type="project" value="UniProtKB-UniRule"/>
</dbReference>
<feature type="binding site" evidence="7">
    <location>
        <begin position="80"/>
        <end position="82"/>
    </location>
    <ligand>
        <name>5-amino-6-(D-ribitylamino)uracil</name>
        <dbReference type="ChEBI" id="CHEBI:15934"/>
    </ligand>
</feature>
<feature type="binding site" evidence="7">
    <location>
        <begin position="85"/>
        <end position="86"/>
    </location>
    <ligand>
        <name>(2S)-2-hydroxy-3-oxobutyl phosphate</name>
        <dbReference type="ChEBI" id="CHEBI:58830"/>
    </ligand>
</feature>
<feature type="binding site" evidence="7">
    <location>
        <begin position="56"/>
        <end position="58"/>
    </location>
    <ligand>
        <name>5-amino-6-(D-ribitylamino)uracil</name>
        <dbReference type="ChEBI" id="CHEBI:15934"/>
    </ligand>
</feature>
<evidence type="ECO:0000256" key="3">
    <source>
        <dbReference type="ARBA" id="ARBA00012664"/>
    </source>
</evidence>
<dbReference type="UniPathway" id="UPA00275">
    <property type="reaction ID" value="UER00404"/>
</dbReference>
<feature type="active site" description="Proton donor" evidence="7">
    <location>
        <position position="88"/>
    </location>
</feature>
<evidence type="ECO:0000256" key="7">
    <source>
        <dbReference type="HAMAP-Rule" id="MF_00178"/>
    </source>
</evidence>
<dbReference type="NCBIfam" id="TIGR00114">
    <property type="entry name" value="lumazine-synth"/>
    <property type="match status" value="1"/>
</dbReference>
<dbReference type="InterPro" id="IPR036467">
    <property type="entry name" value="LS/RS_sf"/>
</dbReference>
<dbReference type="RefSeq" id="WP_029509358.1">
    <property type="nucleotide sequence ID" value="NZ_DAITWI010000001.1"/>
</dbReference>
<reference evidence="8 9" key="1">
    <citation type="submission" date="2019-12" db="EMBL/GenBank/DDBJ databases">
        <title>Complete genome sequence of Leuconostoc lactis strain AVN1 provides insights into metabolic potential.</title>
        <authorList>
            <person name="Besrour N."/>
            <person name="Najjari A."/>
            <person name="Fhoula I."/>
            <person name="Jaballah S."/>
            <person name="Klibi N."/>
            <person name="Ouzari H.I."/>
        </authorList>
    </citation>
    <scope>NUCLEOTIDE SEQUENCE [LARGE SCALE GENOMIC DNA]</scope>
    <source>
        <strain evidence="8 9">AVN1</strain>
    </source>
</reference>